<accession>A0ABU8RC61</accession>
<evidence type="ECO:0000313" key="6">
    <source>
        <dbReference type="Proteomes" id="UP001377692"/>
    </source>
</evidence>
<dbReference type="Pfam" id="PF03472">
    <property type="entry name" value="Autoind_bind"/>
    <property type="match status" value="1"/>
</dbReference>
<keyword evidence="6" id="KW-1185">Reference proteome</keyword>
<dbReference type="InterPro" id="IPR000792">
    <property type="entry name" value="Tscrpt_reg_LuxR_C"/>
</dbReference>
<gene>
    <name evidence="5" type="ORF">V7V80_22610</name>
</gene>
<dbReference type="InterPro" id="IPR005143">
    <property type="entry name" value="TF_LuxR_autoind-bd_dom"/>
</dbReference>
<dbReference type="SUPFAM" id="SSF75516">
    <property type="entry name" value="Pheromone-binding domain of LuxR-like quorum-sensing transcription factors"/>
    <property type="match status" value="1"/>
</dbReference>
<dbReference type="SMART" id="SM00421">
    <property type="entry name" value="HTH_LUXR"/>
    <property type="match status" value="1"/>
</dbReference>
<evidence type="ECO:0000256" key="1">
    <source>
        <dbReference type="ARBA" id="ARBA00023015"/>
    </source>
</evidence>
<dbReference type="EMBL" id="JBBHLD010000028">
    <property type="protein sequence ID" value="MEJ5907483.1"/>
    <property type="molecule type" value="Genomic_DNA"/>
</dbReference>
<evidence type="ECO:0000256" key="3">
    <source>
        <dbReference type="ARBA" id="ARBA00023163"/>
    </source>
</evidence>
<organism evidence="5 6">
    <name type="scientific">Pseudomonas kermanshahensis</name>
    <dbReference type="NCBI Taxonomy" id="2745482"/>
    <lineage>
        <taxon>Bacteria</taxon>
        <taxon>Pseudomonadati</taxon>
        <taxon>Pseudomonadota</taxon>
        <taxon>Gammaproteobacteria</taxon>
        <taxon>Pseudomonadales</taxon>
        <taxon>Pseudomonadaceae</taxon>
        <taxon>Pseudomonas</taxon>
    </lineage>
</organism>
<keyword evidence="1" id="KW-0805">Transcription regulation</keyword>
<evidence type="ECO:0000259" key="4">
    <source>
        <dbReference type="PROSITE" id="PS50043"/>
    </source>
</evidence>
<dbReference type="PROSITE" id="PS50043">
    <property type="entry name" value="HTH_LUXR_2"/>
    <property type="match status" value="1"/>
</dbReference>
<comment type="caution">
    <text evidence="5">The sequence shown here is derived from an EMBL/GenBank/DDBJ whole genome shotgun (WGS) entry which is preliminary data.</text>
</comment>
<dbReference type="Gene3D" id="1.10.10.10">
    <property type="entry name" value="Winged helix-like DNA-binding domain superfamily/Winged helix DNA-binding domain"/>
    <property type="match status" value="1"/>
</dbReference>
<dbReference type="CDD" id="cd06170">
    <property type="entry name" value="LuxR_C_like"/>
    <property type="match status" value="1"/>
</dbReference>
<feature type="domain" description="HTH luxR-type" evidence="4">
    <location>
        <begin position="169"/>
        <end position="234"/>
    </location>
</feature>
<dbReference type="Gene3D" id="3.30.450.80">
    <property type="entry name" value="Transcription factor LuxR-like, autoinducer-binding domain"/>
    <property type="match status" value="1"/>
</dbReference>
<dbReference type="InterPro" id="IPR036693">
    <property type="entry name" value="TF_LuxR_autoind-bd_dom_sf"/>
</dbReference>
<keyword evidence="2" id="KW-0238">DNA-binding</keyword>
<dbReference type="PANTHER" id="PTHR44688">
    <property type="entry name" value="DNA-BINDING TRANSCRIPTIONAL ACTIVATOR DEVR_DOSR"/>
    <property type="match status" value="1"/>
</dbReference>
<protein>
    <submittedName>
        <fullName evidence="5">LuxR family transcriptional regulator</fullName>
    </submittedName>
</protein>
<sequence>MALLVMDELLKLGEMERFEDWLAHLKLLTRKLGYSNFLIGLKPAPTDACQQVLIYSDYPDAWRTRYDAESYAAVDPVVQHCLSANRPLLWNRENYRGPSESEFFEEAAAHGLQQGLALPLHGPRGEAGMLCLKPDESGEQATAAMIQSLPMATLLRDYAMEGMLRARIECSEPVHLTTREKEVLQWSAAGKTTWEISMILSCTTSAIDFHFKNIRRKFQVSSRQMAVLKAIQQKSITP</sequence>
<dbReference type="RefSeq" id="WP_186675545.1">
    <property type="nucleotide sequence ID" value="NZ_JABWRY020000001.1"/>
</dbReference>
<reference evidence="5 6" key="1">
    <citation type="submission" date="2024-02" db="EMBL/GenBank/DDBJ databases">
        <title>Identification of pathogenicity and growth-promoting functions of Pseudomonas putida variants.</title>
        <authorList>
            <person name="Sun J."/>
        </authorList>
    </citation>
    <scope>NUCLEOTIDE SEQUENCE [LARGE SCALE GENOMIC DNA]</scope>
    <source>
        <strain evidence="5 6">A04</strain>
    </source>
</reference>
<evidence type="ECO:0000313" key="5">
    <source>
        <dbReference type="EMBL" id="MEJ5907483.1"/>
    </source>
</evidence>
<name>A0ABU8RC61_9PSED</name>
<evidence type="ECO:0000256" key="2">
    <source>
        <dbReference type="ARBA" id="ARBA00023125"/>
    </source>
</evidence>
<dbReference type="Pfam" id="PF00196">
    <property type="entry name" value="GerE"/>
    <property type="match status" value="1"/>
</dbReference>
<dbReference type="SUPFAM" id="SSF46894">
    <property type="entry name" value="C-terminal effector domain of the bipartite response regulators"/>
    <property type="match status" value="1"/>
</dbReference>
<dbReference type="Proteomes" id="UP001377692">
    <property type="component" value="Unassembled WGS sequence"/>
</dbReference>
<dbReference type="InterPro" id="IPR016032">
    <property type="entry name" value="Sig_transdc_resp-reg_C-effctor"/>
</dbReference>
<keyword evidence="3" id="KW-0804">Transcription</keyword>
<dbReference type="InterPro" id="IPR036388">
    <property type="entry name" value="WH-like_DNA-bd_sf"/>
</dbReference>
<proteinExistence type="predicted"/>
<dbReference type="PRINTS" id="PR00038">
    <property type="entry name" value="HTHLUXR"/>
</dbReference>
<dbReference type="PANTHER" id="PTHR44688:SF16">
    <property type="entry name" value="DNA-BINDING TRANSCRIPTIONAL ACTIVATOR DEVR_DOSR"/>
    <property type="match status" value="1"/>
</dbReference>